<keyword evidence="9" id="KW-0472">Membrane</keyword>
<keyword evidence="2" id="KW-0813">Transport</keyword>
<evidence type="ECO:0000256" key="5">
    <source>
        <dbReference type="ARBA" id="ARBA00022692"/>
    </source>
</evidence>
<dbReference type="SUPFAM" id="SSF56935">
    <property type="entry name" value="Porins"/>
    <property type="match status" value="1"/>
</dbReference>
<keyword evidence="3" id="KW-1134">Transmembrane beta strand</keyword>
<dbReference type="STRING" id="1035.BN961_02092"/>
<proteinExistence type="predicted"/>
<dbReference type="InterPro" id="IPR039426">
    <property type="entry name" value="TonB-dep_rcpt-like"/>
</dbReference>
<evidence type="ECO:0000256" key="3">
    <source>
        <dbReference type="ARBA" id="ARBA00022452"/>
    </source>
</evidence>
<dbReference type="PANTHER" id="PTHR32552:SF81">
    <property type="entry name" value="TONB-DEPENDENT OUTER MEMBRANE RECEPTOR"/>
    <property type="match status" value="1"/>
</dbReference>
<dbReference type="GO" id="GO:0009279">
    <property type="term" value="C:cell outer membrane"/>
    <property type="evidence" value="ECO:0007669"/>
    <property type="project" value="UniProtKB-SubCell"/>
</dbReference>
<reference evidence="11 12" key="1">
    <citation type="journal article" date="2014" name="Genome Announc.">
        <title>Genome Sequence of Afipia felis Strain 76713, Isolated in Hospital Water Using an Amoeba Co-Culture Procedure.</title>
        <authorList>
            <person name="Benamar S."/>
            <person name="La Scola B."/>
            <person name="Croce O."/>
        </authorList>
    </citation>
    <scope>NUCLEOTIDE SEQUENCE [LARGE SCALE GENOMIC DNA]</scope>
    <source>
        <strain evidence="11 12">76713</strain>
    </source>
</reference>
<keyword evidence="5" id="KW-0812">Transmembrane</keyword>
<keyword evidence="10" id="KW-0998">Cell outer membrane</keyword>
<comment type="subcellular location">
    <subcellularLocation>
        <location evidence="1">Cell outer membrane</location>
        <topology evidence="1">Multi-pass membrane protein</topology>
    </subcellularLocation>
</comment>
<evidence type="ECO:0000256" key="10">
    <source>
        <dbReference type="ARBA" id="ARBA00023237"/>
    </source>
</evidence>
<keyword evidence="7" id="KW-0406">Ion transport</keyword>
<dbReference type="InterPro" id="IPR036942">
    <property type="entry name" value="Beta-barrel_TonB_sf"/>
</dbReference>
<evidence type="ECO:0000256" key="9">
    <source>
        <dbReference type="ARBA" id="ARBA00023136"/>
    </source>
</evidence>
<keyword evidence="4" id="KW-0410">Iron transport</keyword>
<dbReference type="EMBL" id="CCAZ020000001">
    <property type="protein sequence ID" value="CEG08674.1"/>
    <property type="molecule type" value="Genomic_DNA"/>
</dbReference>
<keyword evidence="12" id="KW-1185">Reference proteome</keyword>
<keyword evidence="8" id="KW-0798">TonB box</keyword>
<dbReference type="Gene3D" id="2.40.170.20">
    <property type="entry name" value="TonB-dependent receptor, beta-barrel domain"/>
    <property type="match status" value="1"/>
</dbReference>
<evidence type="ECO:0000313" key="12">
    <source>
        <dbReference type="Proteomes" id="UP000035762"/>
    </source>
</evidence>
<protein>
    <submittedName>
        <fullName evidence="11">Outer membrane cobalamin receptor protein</fullName>
    </submittedName>
</protein>
<sequence>MLRRGITLGEATGWFGGLRWRYLGERPLTKDNVFRSPATSLFNGRIGYRFENGWRIQLDVLNLFDTKADQITYAYGSMLKTDNLFAMCKLGAPPAAVCSNGVMDRVLHPVEPLAVRLTLAGRF</sequence>
<evidence type="ECO:0000256" key="6">
    <source>
        <dbReference type="ARBA" id="ARBA00023004"/>
    </source>
</evidence>
<evidence type="ECO:0000256" key="1">
    <source>
        <dbReference type="ARBA" id="ARBA00004571"/>
    </source>
</evidence>
<keyword evidence="6" id="KW-0408">Iron</keyword>
<comment type="caution">
    <text evidence="11">The sequence shown here is derived from an EMBL/GenBank/DDBJ whole genome shotgun (WGS) entry which is preliminary data.</text>
</comment>
<dbReference type="Proteomes" id="UP000035762">
    <property type="component" value="Unassembled WGS sequence"/>
</dbReference>
<evidence type="ECO:0000256" key="7">
    <source>
        <dbReference type="ARBA" id="ARBA00023065"/>
    </source>
</evidence>
<keyword evidence="11" id="KW-0675">Receptor</keyword>
<accession>A0A090MSR6</accession>
<dbReference type="GO" id="GO:0006826">
    <property type="term" value="P:iron ion transport"/>
    <property type="evidence" value="ECO:0007669"/>
    <property type="project" value="UniProtKB-KW"/>
</dbReference>
<dbReference type="AlphaFoldDB" id="A0A090MSR6"/>
<dbReference type="PANTHER" id="PTHR32552">
    <property type="entry name" value="FERRICHROME IRON RECEPTOR-RELATED"/>
    <property type="match status" value="1"/>
</dbReference>
<gene>
    <name evidence="11" type="ORF">BN961_02092</name>
</gene>
<name>A0A090MSR6_AFIFE</name>
<evidence type="ECO:0000256" key="4">
    <source>
        <dbReference type="ARBA" id="ARBA00022496"/>
    </source>
</evidence>
<evidence type="ECO:0000313" key="11">
    <source>
        <dbReference type="EMBL" id="CEG08674.1"/>
    </source>
</evidence>
<organism evidence="11 12">
    <name type="scientific">Afipia felis</name>
    <name type="common">Cat scratch disease bacillus</name>
    <dbReference type="NCBI Taxonomy" id="1035"/>
    <lineage>
        <taxon>Bacteria</taxon>
        <taxon>Pseudomonadati</taxon>
        <taxon>Pseudomonadota</taxon>
        <taxon>Alphaproteobacteria</taxon>
        <taxon>Hyphomicrobiales</taxon>
        <taxon>Nitrobacteraceae</taxon>
        <taxon>Afipia</taxon>
    </lineage>
</organism>
<evidence type="ECO:0000256" key="8">
    <source>
        <dbReference type="ARBA" id="ARBA00023077"/>
    </source>
</evidence>
<evidence type="ECO:0000256" key="2">
    <source>
        <dbReference type="ARBA" id="ARBA00022448"/>
    </source>
</evidence>